<dbReference type="GeneID" id="24437583"/>
<organism evidence="1 2">
    <name type="scientific">Tetrahymena thermophila (strain SB210)</name>
    <dbReference type="NCBI Taxonomy" id="312017"/>
    <lineage>
        <taxon>Eukaryota</taxon>
        <taxon>Sar</taxon>
        <taxon>Alveolata</taxon>
        <taxon>Ciliophora</taxon>
        <taxon>Intramacronucleata</taxon>
        <taxon>Oligohymenophorea</taxon>
        <taxon>Hymenostomatida</taxon>
        <taxon>Tetrahymenina</taxon>
        <taxon>Tetrahymenidae</taxon>
        <taxon>Tetrahymena</taxon>
    </lineage>
</organism>
<accession>W7X9C0</accession>
<keyword evidence="2" id="KW-1185">Reference proteome</keyword>
<name>W7X9C0_TETTS</name>
<gene>
    <name evidence="1" type="ORF">TTHERM_000155256</name>
</gene>
<protein>
    <submittedName>
        <fullName evidence="1">Uncharacterized protein</fullName>
    </submittedName>
</protein>
<dbReference type="AlphaFoldDB" id="W7X9C0"/>
<dbReference type="EMBL" id="GG662820">
    <property type="protein sequence ID" value="EWS75995.1"/>
    <property type="molecule type" value="Genomic_DNA"/>
</dbReference>
<dbReference type="RefSeq" id="XP_012651513.1">
    <property type="nucleotide sequence ID" value="XM_012796059.1"/>
</dbReference>
<proteinExistence type="predicted"/>
<reference evidence="2" key="1">
    <citation type="journal article" date="2006" name="PLoS Biol.">
        <title>Macronuclear genome sequence of the ciliate Tetrahymena thermophila, a model eukaryote.</title>
        <authorList>
            <person name="Eisen J.A."/>
            <person name="Coyne R.S."/>
            <person name="Wu M."/>
            <person name="Wu D."/>
            <person name="Thiagarajan M."/>
            <person name="Wortman J.R."/>
            <person name="Badger J.H."/>
            <person name="Ren Q."/>
            <person name="Amedeo P."/>
            <person name="Jones K.M."/>
            <person name="Tallon L.J."/>
            <person name="Delcher A.L."/>
            <person name="Salzberg S.L."/>
            <person name="Silva J.C."/>
            <person name="Haas B.J."/>
            <person name="Majoros W.H."/>
            <person name="Farzad M."/>
            <person name="Carlton J.M."/>
            <person name="Smith R.K. Jr."/>
            <person name="Garg J."/>
            <person name="Pearlman R.E."/>
            <person name="Karrer K.M."/>
            <person name="Sun L."/>
            <person name="Manning G."/>
            <person name="Elde N.C."/>
            <person name="Turkewitz A.P."/>
            <person name="Asai D.J."/>
            <person name="Wilkes D.E."/>
            <person name="Wang Y."/>
            <person name="Cai H."/>
            <person name="Collins K."/>
            <person name="Stewart B.A."/>
            <person name="Lee S.R."/>
            <person name="Wilamowska K."/>
            <person name="Weinberg Z."/>
            <person name="Ruzzo W.L."/>
            <person name="Wloga D."/>
            <person name="Gaertig J."/>
            <person name="Frankel J."/>
            <person name="Tsao C.-C."/>
            <person name="Gorovsky M.A."/>
            <person name="Keeling P.J."/>
            <person name="Waller R.F."/>
            <person name="Patron N.J."/>
            <person name="Cherry J.M."/>
            <person name="Stover N.A."/>
            <person name="Krieger C.J."/>
            <person name="del Toro C."/>
            <person name="Ryder H.F."/>
            <person name="Williamson S.C."/>
            <person name="Barbeau R.A."/>
            <person name="Hamilton E.P."/>
            <person name="Orias E."/>
        </authorList>
    </citation>
    <scope>NUCLEOTIDE SEQUENCE [LARGE SCALE GENOMIC DNA]</scope>
    <source>
        <strain evidence="2">SB210</strain>
    </source>
</reference>
<evidence type="ECO:0000313" key="2">
    <source>
        <dbReference type="Proteomes" id="UP000009168"/>
    </source>
</evidence>
<dbReference type="Proteomes" id="UP000009168">
    <property type="component" value="Unassembled WGS sequence"/>
</dbReference>
<evidence type="ECO:0000313" key="1">
    <source>
        <dbReference type="EMBL" id="EWS75995.1"/>
    </source>
</evidence>
<sequence>MDSPLFGKRLLYGGFERPIESEIMFQILNLILVKTKKVEKELVFQIMLQNSLIY</sequence>
<dbReference type="KEGG" id="tet:TTHERM_000155256"/>
<dbReference type="InParanoid" id="W7X9C0"/>